<accession>U9TCF9</accession>
<dbReference type="InterPro" id="IPR050167">
    <property type="entry name" value="Ser_Thr_protein_kinase"/>
</dbReference>
<dbReference type="EMBL" id="KI296800">
    <property type="protein sequence ID" value="ESA01026.1"/>
    <property type="molecule type" value="Genomic_DNA"/>
</dbReference>
<dbReference type="AlphaFoldDB" id="U9TCF9"/>
<sequence length="476" mass="55472">MSKTIENNLSIYEKTIVNQDFGLCLDCNQPKTSFYWCQNCDTKRLQQDFNKWTSGNDFIDKLIQESQLKARNYKDVIEWIPYNNLRNMKYLAQGGFSVVYKAILLGGYLSGWDEEKQQWMRVNSELKDEDYENAKQENIKSPLNENEKYGTHVALKCLNNSSRINEDFLYEWKNYLDFVYSSRNRNTILIKLYGITQDPETLNFMIAMEYMTIGCLRSNLMIKKYNPSNKYINLCNVIQSLSVLHKCNLVHGDFHSGNLLLDSPELLLISDLGLSKPADKPLKSDDIYGVLPYIAPEVLRGEPYTKAADIYSFGIIMWEMSSGIPAFNNISQDFGLSLDICQGLRPEIDEVPNIFDDTEKQKIFEKIEVEYTELMKRCWDFNPNKRPTAEELYINFNEWYREVPKGMRIPETEPLIQNYPSTCYTSRKIDYSAKLNEILNQEELSSKIMINDSESISSENFESVQVFNDKEEGFDK</sequence>
<dbReference type="VEuPathDB" id="FungiDB:RhiirFUN_003859"/>
<dbReference type="GO" id="GO:0007165">
    <property type="term" value="P:signal transduction"/>
    <property type="evidence" value="ECO:0007669"/>
    <property type="project" value="TreeGrafter"/>
</dbReference>
<gene>
    <name evidence="1" type="ORF">GLOINDRAFT_7932</name>
</gene>
<dbReference type="GO" id="GO:0005737">
    <property type="term" value="C:cytoplasm"/>
    <property type="evidence" value="ECO:0007669"/>
    <property type="project" value="TreeGrafter"/>
</dbReference>
<dbReference type="HOGENOM" id="CLU_000288_7_34_1"/>
<dbReference type="Pfam" id="PF00069">
    <property type="entry name" value="Pkinase"/>
    <property type="match status" value="1"/>
</dbReference>
<dbReference type="PANTHER" id="PTHR23257:SF974">
    <property type="entry name" value="RECEPTOR-INTERACTING SERINE_THREONINE-PROTEIN KINASE 3"/>
    <property type="match status" value="1"/>
</dbReference>
<evidence type="ECO:0000313" key="1">
    <source>
        <dbReference type="EMBL" id="ESA01026.1"/>
    </source>
</evidence>
<proteinExistence type="predicted"/>
<dbReference type="GO" id="GO:0004672">
    <property type="term" value="F:protein kinase activity"/>
    <property type="evidence" value="ECO:0007669"/>
    <property type="project" value="InterPro"/>
</dbReference>
<name>U9TCF9_RHIID</name>
<dbReference type="GO" id="GO:0005524">
    <property type="term" value="F:ATP binding"/>
    <property type="evidence" value="ECO:0007669"/>
    <property type="project" value="InterPro"/>
</dbReference>
<reference evidence="1" key="1">
    <citation type="submission" date="2013-07" db="EMBL/GenBank/DDBJ databases">
        <title>The genome of an arbuscular mycorrhizal fungus provides insights into the evolution of the oldest plant symbiosis.</title>
        <authorList>
            <consortium name="DOE Joint Genome Institute"/>
            <person name="Tisserant E."/>
            <person name="Malbreil M."/>
            <person name="Kuo A."/>
            <person name="Kohler A."/>
            <person name="Symeonidi A."/>
            <person name="Balestrini R."/>
            <person name="Charron P."/>
            <person name="Duensing N."/>
            <person name="Frei-dit-Frey N."/>
            <person name="Gianinazzi-Pearson V."/>
            <person name="Gilbert B."/>
            <person name="Handa Y."/>
            <person name="Hijri M."/>
            <person name="Kaul R."/>
            <person name="Kawaguchi M."/>
            <person name="Krajinski F."/>
            <person name="Lammers P."/>
            <person name="Lapierre D."/>
            <person name="Masclaux F.G."/>
            <person name="Murat C."/>
            <person name="Morin E."/>
            <person name="Ndikumana S."/>
            <person name="Pagni M."/>
            <person name="Petitpierre D."/>
            <person name="Requena N."/>
            <person name="Rosikiewicz P."/>
            <person name="Riley R."/>
            <person name="Saito K."/>
            <person name="San Clemente H."/>
            <person name="Shapiro H."/>
            <person name="van Tuinen D."/>
            <person name="Becard G."/>
            <person name="Bonfante P."/>
            <person name="Paszkowski U."/>
            <person name="Shachar-Hill Y."/>
            <person name="Young J.P."/>
            <person name="Sanders I.R."/>
            <person name="Henrissat B."/>
            <person name="Rensing S.A."/>
            <person name="Grigoriev I.V."/>
            <person name="Corradi N."/>
            <person name="Roux C."/>
            <person name="Martin F."/>
        </authorList>
    </citation>
    <scope>NUCLEOTIDE SEQUENCE</scope>
    <source>
        <strain evidence="1">DAOM 197198</strain>
    </source>
</reference>
<dbReference type="InterPro" id="IPR011009">
    <property type="entry name" value="Kinase-like_dom_sf"/>
</dbReference>
<dbReference type="SUPFAM" id="SSF56112">
    <property type="entry name" value="Protein kinase-like (PK-like)"/>
    <property type="match status" value="1"/>
</dbReference>
<organism evidence="1">
    <name type="scientific">Rhizophagus irregularis (strain DAOM 181602 / DAOM 197198 / MUCL 43194)</name>
    <name type="common">Arbuscular mycorrhizal fungus</name>
    <name type="synonym">Glomus intraradices</name>
    <dbReference type="NCBI Taxonomy" id="747089"/>
    <lineage>
        <taxon>Eukaryota</taxon>
        <taxon>Fungi</taxon>
        <taxon>Fungi incertae sedis</taxon>
        <taxon>Mucoromycota</taxon>
        <taxon>Glomeromycotina</taxon>
        <taxon>Glomeromycetes</taxon>
        <taxon>Glomerales</taxon>
        <taxon>Glomeraceae</taxon>
        <taxon>Rhizophagus</taxon>
    </lineage>
</organism>
<dbReference type="PANTHER" id="PTHR23257">
    <property type="entry name" value="SERINE-THREONINE PROTEIN KINASE"/>
    <property type="match status" value="1"/>
</dbReference>
<dbReference type="PROSITE" id="PS50011">
    <property type="entry name" value="PROTEIN_KINASE_DOM"/>
    <property type="match status" value="1"/>
</dbReference>
<protein>
    <submittedName>
        <fullName evidence="1">Uncharacterized protein</fullName>
    </submittedName>
</protein>
<dbReference type="Gene3D" id="1.10.510.10">
    <property type="entry name" value="Transferase(Phosphotransferase) domain 1"/>
    <property type="match status" value="1"/>
</dbReference>
<dbReference type="InterPro" id="IPR000719">
    <property type="entry name" value="Prot_kinase_dom"/>
</dbReference>
<dbReference type="eggNOG" id="KOG0192">
    <property type="taxonomic scope" value="Eukaryota"/>
</dbReference>